<gene>
    <name evidence="3" type="ORF">B8X04_07645</name>
</gene>
<dbReference type="Proteomes" id="UP000216867">
    <property type="component" value="Unassembled WGS sequence"/>
</dbReference>
<dbReference type="AlphaFoldDB" id="A0A269ZDN1"/>
<evidence type="ECO:0000313" key="4">
    <source>
        <dbReference type="Proteomes" id="UP000216867"/>
    </source>
</evidence>
<dbReference type="Pfam" id="PF02195">
    <property type="entry name" value="ParB_N"/>
    <property type="match status" value="1"/>
</dbReference>
<proteinExistence type="predicted"/>
<dbReference type="InterPro" id="IPR003115">
    <property type="entry name" value="ParB_N"/>
</dbReference>
<evidence type="ECO:0000313" key="3">
    <source>
        <dbReference type="EMBL" id="PAK95620.1"/>
    </source>
</evidence>
<comment type="caution">
    <text evidence="3">The sequence shown here is derived from an EMBL/GenBank/DDBJ whole genome shotgun (WGS) entry which is preliminary data.</text>
</comment>
<dbReference type="GO" id="GO:0007059">
    <property type="term" value="P:chromosome segregation"/>
    <property type="evidence" value="ECO:0007669"/>
    <property type="project" value="TreeGrafter"/>
</dbReference>
<organism evidence="3 4">
    <name type="scientific">Brevibacterium casei</name>
    <dbReference type="NCBI Taxonomy" id="33889"/>
    <lineage>
        <taxon>Bacteria</taxon>
        <taxon>Bacillati</taxon>
        <taxon>Actinomycetota</taxon>
        <taxon>Actinomycetes</taxon>
        <taxon>Micrococcales</taxon>
        <taxon>Brevibacteriaceae</taxon>
        <taxon>Brevibacterium</taxon>
    </lineage>
</organism>
<dbReference type="SMART" id="SM00470">
    <property type="entry name" value="ParB"/>
    <property type="match status" value="1"/>
</dbReference>
<feature type="region of interest" description="Disordered" evidence="1">
    <location>
        <begin position="318"/>
        <end position="340"/>
    </location>
</feature>
<dbReference type="InterPro" id="IPR050336">
    <property type="entry name" value="Chromosome_partition/occlusion"/>
</dbReference>
<sequence length="340" mass="37335">MSFDPGHIELEWVVESIRVGRRHRTELGDIDELAASIARDGLLQPITVTPDGVLVCGARRLAAIKGLGEKKVNVWVRSGLSDRLGQLLAEQDDNMLHKPLTQREAAALYRELKQVMAEDAARREAATRFSSQYQPRWNGEGNFPDPLETPLGRADEQAAAMIPGGASYKTMEKICYLEQIVADPAQPESLRAEAQAGLERIESGAPVHPIYQTVRDAAIAAQDAREADLHQMADEAVARARAAKKQKGKTPAPRPVPLIGADGEPARYPVRAFIHTWGELTEWWTHYDASQLAAELSDEQIESFLNTAEGTSGFAEELRAARDREPADDAPSARGHLRAL</sequence>
<evidence type="ECO:0000256" key="1">
    <source>
        <dbReference type="SAM" id="MobiDB-lite"/>
    </source>
</evidence>
<feature type="domain" description="ParB-like N-terminal" evidence="2">
    <location>
        <begin position="10"/>
        <end position="94"/>
    </location>
</feature>
<name>A0A269ZDN1_9MICO</name>
<dbReference type="SUPFAM" id="SSF110849">
    <property type="entry name" value="ParB/Sulfiredoxin"/>
    <property type="match status" value="1"/>
</dbReference>
<accession>A0A269ZDN1</accession>
<dbReference type="InterPro" id="IPR036086">
    <property type="entry name" value="ParB/Sulfiredoxin_sf"/>
</dbReference>
<evidence type="ECO:0000259" key="2">
    <source>
        <dbReference type="SMART" id="SM00470"/>
    </source>
</evidence>
<dbReference type="EMBL" id="NCWY01000006">
    <property type="protein sequence ID" value="PAK95620.1"/>
    <property type="molecule type" value="Genomic_DNA"/>
</dbReference>
<dbReference type="RefSeq" id="WP_095375908.1">
    <property type="nucleotide sequence ID" value="NZ_NCWY01000006.1"/>
</dbReference>
<dbReference type="GO" id="GO:0005694">
    <property type="term" value="C:chromosome"/>
    <property type="evidence" value="ECO:0007669"/>
    <property type="project" value="TreeGrafter"/>
</dbReference>
<dbReference type="PANTHER" id="PTHR33375:SF1">
    <property type="entry name" value="CHROMOSOME-PARTITIONING PROTEIN PARB-RELATED"/>
    <property type="match status" value="1"/>
</dbReference>
<dbReference type="PANTHER" id="PTHR33375">
    <property type="entry name" value="CHROMOSOME-PARTITIONING PROTEIN PARB-RELATED"/>
    <property type="match status" value="1"/>
</dbReference>
<dbReference type="Gene3D" id="3.90.1530.30">
    <property type="match status" value="1"/>
</dbReference>
<feature type="compositionally biased region" description="Basic and acidic residues" evidence="1">
    <location>
        <begin position="318"/>
        <end position="327"/>
    </location>
</feature>
<reference evidence="3 4" key="1">
    <citation type="submission" date="2017-04" db="EMBL/GenBank/DDBJ databases">
        <title>Kefir bacterial isolates.</title>
        <authorList>
            <person name="Kim Y."/>
            <person name="Blasche S."/>
            <person name="Patil K.R."/>
        </authorList>
    </citation>
    <scope>NUCLEOTIDE SEQUENCE [LARGE SCALE GENOMIC DNA]</scope>
    <source>
        <strain evidence="3 4">OG2</strain>
    </source>
</reference>
<protein>
    <submittedName>
        <fullName evidence="3">Chromosome partitioning protein ParB</fullName>
    </submittedName>
</protein>